<keyword evidence="3" id="KW-0021">Allosteric enzyme</keyword>
<dbReference type="Pfam" id="PF11897">
    <property type="entry name" value="DUF3417"/>
    <property type="match status" value="1"/>
</dbReference>
<evidence type="ECO:0000256" key="3">
    <source>
        <dbReference type="ARBA" id="ARBA00022533"/>
    </source>
</evidence>
<sequence>MADAVYPPACFPHLPEALRELIPLALDLRWSWSHVSDVLWETLDPEAWRLTGNPWLILQNASPAKLEALAQDPDFCRRLEEIAAERRRYLERPTWFQEVGGKAPLRHIAYFCMEFGLTEALPLYSGGLGILAGDYLKNCSDLGLPVIGIGLLYQEGYFRQILDEEGNQVAVYPNNNPWELPVMPVRTDDGQILRMHYRFNGFNLWVRVWQARIGRTRLYLLDLNDPANPPSDRCITDRLYGGGTEQRLQQEILLGIVGWQLLERLGLEATLCHLNEGHAAFAVLERARSYMRRHRVDFELALTVTRAGNLFTTHTPVAAGFDRFPPALIRRYFSYYCDTLGIPVAQLLALGRSDPADDSEPFNMAWLAIRGSGAVNGVSRLHGAVSRRIFSPLFPRWPLAEVPVGHVTNGVHTPSWDSPESDRLWTDTCGEERWVCDPCQTRELIRKVDAEPLWECRTRNRRRLVQFVRDLRAQRPASFNYLPADTPLLDPNILTLGFARRFTCYKRPNLLLTDPARLLRLFAHPHYPVQLVLAGKAHPQDWEGQAMLRDWIQFIRSHPEIAGRVVFLPDYDMQMAEQIVEGVDAWINTPRRPWEACGTSGMKVLVNGGLNISELDGWWAEAYDPAVGWAIGDGREHDADPAWDRFEAEQLYQILETEVAPAFYQRDSRGIPTRWLAKMRESMARLTPHFSANRMVRQYTEQYYLPLAQDYARRHRDDQAVARDLIAWRHRLESQWHTLHFGELEVKREGDVYRFQVQVYLGSLAPEAVQVEIYADPEEPGEAPWRFPMTPGHPLLGSVGGFLYQGEAPALRPQEHYTVRIVPRHTEAKIPLEVTPILWQR</sequence>
<keyword evidence="6" id="KW-0808">Transferase</keyword>
<dbReference type="GO" id="GO:0008184">
    <property type="term" value="F:glycogen phosphorylase activity"/>
    <property type="evidence" value="ECO:0007669"/>
    <property type="project" value="InterPro"/>
</dbReference>
<dbReference type="Pfam" id="PF00343">
    <property type="entry name" value="Phosphorylase"/>
    <property type="match status" value="1"/>
</dbReference>
<dbReference type="GO" id="GO:0030170">
    <property type="term" value="F:pyridoxal phosphate binding"/>
    <property type="evidence" value="ECO:0007669"/>
    <property type="project" value="InterPro"/>
</dbReference>
<comment type="similarity">
    <text evidence="2">Belongs to the glycogen phosphorylase family.</text>
</comment>
<proteinExistence type="inferred from homology"/>
<dbReference type="InterPro" id="IPR052182">
    <property type="entry name" value="Glycogen/Maltodextrin_Phosph"/>
</dbReference>
<dbReference type="Gene3D" id="3.40.50.2000">
    <property type="entry name" value="Glycogen Phosphorylase B"/>
    <property type="match status" value="2"/>
</dbReference>
<dbReference type="KEGG" id="mcau:MIT9_P1320"/>
<accession>A0AAU9CV14</accession>
<dbReference type="GO" id="GO:0005975">
    <property type="term" value="P:carbohydrate metabolic process"/>
    <property type="evidence" value="ECO:0007669"/>
    <property type="project" value="InterPro"/>
</dbReference>
<evidence type="ECO:0000256" key="2">
    <source>
        <dbReference type="ARBA" id="ARBA00006047"/>
    </source>
</evidence>
<gene>
    <name evidence="6" type="ORF">MIT9_P1320</name>
</gene>
<dbReference type="PIRSF" id="PIRSF000460">
    <property type="entry name" value="Pprylas_GlgP"/>
    <property type="match status" value="1"/>
</dbReference>
<organism evidence="6 7">
    <name type="scientific">Methylomarinovum caldicuralii</name>
    <dbReference type="NCBI Taxonomy" id="438856"/>
    <lineage>
        <taxon>Bacteria</taxon>
        <taxon>Pseudomonadati</taxon>
        <taxon>Pseudomonadota</taxon>
        <taxon>Gammaproteobacteria</taxon>
        <taxon>Methylococcales</taxon>
        <taxon>Methylothermaceae</taxon>
        <taxon>Methylomarinovum</taxon>
    </lineage>
</organism>
<protein>
    <submittedName>
        <fullName evidence="6">Glycogen phosphorylase</fullName>
        <ecNumber evidence="6">2.4.1.1</ecNumber>
    </submittedName>
</protein>
<dbReference type="EMBL" id="AP024714">
    <property type="protein sequence ID" value="BCX81742.1"/>
    <property type="molecule type" value="Genomic_DNA"/>
</dbReference>
<dbReference type="InterPro" id="IPR000811">
    <property type="entry name" value="Glyco_trans_35"/>
</dbReference>
<keyword evidence="6" id="KW-0328">Glycosyltransferase</keyword>
<dbReference type="PANTHER" id="PTHR42655:SF1">
    <property type="entry name" value="GLYCOGEN PHOSPHORYLASE"/>
    <property type="match status" value="1"/>
</dbReference>
<evidence type="ECO:0000313" key="7">
    <source>
        <dbReference type="Proteomes" id="UP001321825"/>
    </source>
</evidence>
<dbReference type="NCBIfam" id="TIGR02094">
    <property type="entry name" value="more_P_ylases"/>
    <property type="match status" value="1"/>
</dbReference>
<name>A0AAU9CV14_9GAMM</name>
<reference evidence="7" key="1">
    <citation type="journal article" date="2024" name="Int. J. Syst. Evol. Microbiol.">
        <title>Methylomarinovum tepidoasis sp. nov., a moderately thermophilic methanotroph of the family Methylothermaceae isolated from a deep-sea hydrothermal field.</title>
        <authorList>
            <person name="Hirayama H."/>
            <person name="Takaki Y."/>
            <person name="Abe M."/>
            <person name="Miyazaki M."/>
            <person name="Uematsu K."/>
            <person name="Matsui Y."/>
            <person name="Takai K."/>
        </authorList>
    </citation>
    <scope>NUCLEOTIDE SEQUENCE [LARGE SCALE GENOMIC DNA]</scope>
    <source>
        <strain evidence="7">IT-9</strain>
    </source>
</reference>
<dbReference type="PANTHER" id="PTHR42655">
    <property type="entry name" value="GLYCOGEN PHOSPHORYLASE"/>
    <property type="match status" value="1"/>
</dbReference>
<dbReference type="RefSeq" id="WP_317706653.1">
    <property type="nucleotide sequence ID" value="NZ_AP024714.1"/>
</dbReference>
<dbReference type="EC" id="2.4.1.1" evidence="6"/>
<comment type="catalytic activity">
    <reaction evidence="1">
        <text>[(1-&gt;4)-alpha-D-glucosyl](n) + phosphate = [(1-&gt;4)-alpha-D-glucosyl](n-1) + alpha-D-glucose 1-phosphate</text>
        <dbReference type="Rhea" id="RHEA:41732"/>
        <dbReference type="Rhea" id="RHEA-COMP:9584"/>
        <dbReference type="Rhea" id="RHEA-COMP:9586"/>
        <dbReference type="ChEBI" id="CHEBI:15444"/>
        <dbReference type="ChEBI" id="CHEBI:43474"/>
        <dbReference type="ChEBI" id="CHEBI:58601"/>
        <dbReference type="EC" id="2.4.1.1"/>
    </reaction>
</comment>
<dbReference type="AlphaFoldDB" id="A0AAU9CV14"/>
<dbReference type="Proteomes" id="UP001321825">
    <property type="component" value="Chromosome"/>
</dbReference>
<evidence type="ECO:0000259" key="5">
    <source>
        <dbReference type="Pfam" id="PF11897"/>
    </source>
</evidence>
<dbReference type="InterPro" id="IPR011834">
    <property type="entry name" value="Agluc_phsphrylas"/>
</dbReference>
<feature type="modified residue" description="N6-(pyridoxal phosphate)lysine" evidence="4">
    <location>
        <position position="603"/>
    </location>
</feature>
<dbReference type="SUPFAM" id="SSF53756">
    <property type="entry name" value="UDP-Glycosyltransferase/glycogen phosphorylase"/>
    <property type="match status" value="1"/>
</dbReference>
<dbReference type="InterPro" id="IPR024517">
    <property type="entry name" value="Glycogen_phosphorylase_DUF3417"/>
</dbReference>
<keyword evidence="7" id="KW-1185">Reference proteome</keyword>
<evidence type="ECO:0000256" key="4">
    <source>
        <dbReference type="PIRSR" id="PIRSR000460-1"/>
    </source>
</evidence>
<keyword evidence="4" id="KW-0663">Pyridoxal phosphate</keyword>
<feature type="domain" description="DUF3417" evidence="5">
    <location>
        <begin position="14"/>
        <end position="121"/>
    </location>
</feature>
<evidence type="ECO:0000313" key="6">
    <source>
        <dbReference type="EMBL" id="BCX81742.1"/>
    </source>
</evidence>
<evidence type="ECO:0000256" key="1">
    <source>
        <dbReference type="ARBA" id="ARBA00001275"/>
    </source>
</evidence>